<dbReference type="Gene3D" id="6.10.250.3180">
    <property type="match status" value="1"/>
</dbReference>
<accession>A0A8H4KH94</accession>
<dbReference type="EMBL" id="JAADJG010000277">
    <property type="protein sequence ID" value="KAF4449648.1"/>
    <property type="molecule type" value="Genomic_DNA"/>
</dbReference>
<feature type="region of interest" description="Disordered" evidence="1">
    <location>
        <begin position="136"/>
        <end position="157"/>
    </location>
</feature>
<dbReference type="OrthoDB" id="21513at2759"/>
<feature type="region of interest" description="Disordered" evidence="1">
    <location>
        <begin position="214"/>
        <end position="383"/>
    </location>
</feature>
<name>A0A8H4KH94_9HYPO</name>
<keyword evidence="3" id="KW-1185">Reference proteome</keyword>
<proteinExistence type="predicted"/>
<dbReference type="Proteomes" id="UP000605986">
    <property type="component" value="Unassembled WGS sequence"/>
</dbReference>
<evidence type="ECO:0000313" key="2">
    <source>
        <dbReference type="EMBL" id="KAF4449648.1"/>
    </source>
</evidence>
<reference evidence="2" key="1">
    <citation type="submission" date="2020-01" db="EMBL/GenBank/DDBJ databases">
        <title>Identification and distribution of gene clusters putatively required for synthesis of sphingolipid metabolism inhibitors in phylogenetically diverse species of the filamentous fungus Fusarium.</title>
        <authorList>
            <person name="Kim H.-S."/>
            <person name="Busman M."/>
            <person name="Brown D.W."/>
            <person name="Divon H."/>
            <person name="Uhlig S."/>
            <person name="Proctor R.H."/>
        </authorList>
    </citation>
    <scope>NUCLEOTIDE SEQUENCE</scope>
    <source>
        <strain evidence="2">NRRL 53441</strain>
    </source>
</reference>
<comment type="caution">
    <text evidence="2">The sequence shown here is derived from an EMBL/GenBank/DDBJ whole genome shotgun (WGS) entry which is preliminary data.</text>
</comment>
<gene>
    <name evidence="2" type="ORF">F53441_7120</name>
</gene>
<feature type="compositionally biased region" description="Low complexity" evidence="1">
    <location>
        <begin position="312"/>
        <end position="326"/>
    </location>
</feature>
<dbReference type="GO" id="GO:0006368">
    <property type="term" value="P:transcription elongation by RNA polymerase II"/>
    <property type="evidence" value="ECO:0007669"/>
    <property type="project" value="InterPro"/>
</dbReference>
<dbReference type="GO" id="GO:0070449">
    <property type="term" value="C:elongin complex"/>
    <property type="evidence" value="ECO:0007669"/>
    <property type="project" value="InterPro"/>
</dbReference>
<feature type="compositionally biased region" description="Acidic residues" evidence="1">
    <location>
        <begin position="256"/>
        <end position="266"/>
    </location>
</feature>
<dbReference type="InterPro" id="IPR051870">
    <property type="entry name" value="Elongin-A_domain"/>
</dbReference>
<dbReference type="InterPro" id="IPR010684">
    <property type="entry name" value="RNA_pol_II_trans_fac_SIII_A"/>
</dbReference>
<dbReference type="Pfam" id="PF06881">
    <property type="entry name" value="Elongin_A"/>
    <property type="match status" value="1"/>
</dbReference>
<sequence length="383" mass="42240">MPPKSLLELATAACIKNIRELDSVGDYLPYKSVRTLLLKVDNANQLRTIELNSPQIQAETGEIWLKLIKHEFPMEVKQKAYKPPNPTKWYRVYEKYKSDHQKALMESEAKLRNDFMGLKEQKEKNTSKIVDDRRLLPRGGRIGPKKPWGFGARDPNGSTLAFTRGSRTKTHNGASVMRKVRRETKEIASIHGALSRPTQASNAITKLRKAPAAMVGDYQRAAKPAVRPPPPPPPSKPAPAEAVQAHEARAQYISDSDSDDGGDDLFDDKPSPRKGGSQSSSSLKKPVAAPGKPPSRVKRTGLLSNSYKGPKPQTTATPSRPRATTPVKQKKPSPTPRREEVSPSPELADHSSPPPVVKPTPSIGSRKRKATGTDIFMKPKRRT</sequence>
<feature type="compositionally biased region" description="Low complexity" evidence="1">
    <location>
        <begin position="273"/>
        <end position="286"/>
    </location>
</feature>
<dbReference type="PANTHER" id="PTHR15141">
    <property type="entry name" value="TRANSCRIPTION ELONGATION FACTOR B POLYPEPTIDE 3"/>
    <property type="match status" value="1"/>
</dbReference>
<dbReference type="AlphaFoldDB" id="A0A8H4KH94"/>
<evidence type="ECO:0000256" key="1">
    <source>
        <dbReference type="SAM" id="MobiDB-lite"/>
    </source>
</evidence>
<protein>
    <submittedName>
        <fullName evidence="2">Rna polymerase ii transcription factor siii subunit</fullName>
    </submittedName>
</protein>
<evidence type="ECO:0000313" key="3">
    <source>
        <dbReference type="Proteomes" id="UP000605986"/>
    </source>
</evidence>
<organism evidence="2 3">
    <name type="scientific">Fusarium austroafricanum</name>
    <dbReference type="NCBI Taxonomy" id="2364996"/>
    <lineage>
        <taxon>Eukaryota</taxon>
        <taxon>Fungi</taxon>
        <taxon>Dikarya</taxon>
        <taxon>Ascomycota</taxon>
        <taxon>Pezizomycotina</taxon>
        <taxon>Sordariomycetes</taxon>
        <taxon>Hypocreomycetidae</taxon>
        <taxon>Hypocreales</taxon>
        <taxon>Nectriaceae</taxon>
        <taxon>Fusarium</taxon>
        <taxon>Fusarium concolor species complex</taxon>
    </lineage>
</organism>
<dbReference type="PANTHER" id="PTHR15141:SF76">
    <property type="entry name" value="TRANSCRIPTION ELONGATION FACTOR B POLYPEPTIDE 3"/>
    <property type="match status" value="1"/>
</dbReference>
<feature type="compositionally biased region" description="Pro residues" evidence="1">
    <location>
        <begin position="226"/>
        <end position="237"/>
    </location>
</feature>